<dbReference type="EMBL" id="JBHSGO010000004">
    <property type="protein sequence ID" value="MFC4665062.1"/>
    <property type="molecule type" value="Genomic_DNA"/>
</dbReference>
<feature type="domain" description="Exonuclease" evidence="1">
    <location>
        <begin position="71"/>
        <end position="263"/>
    </location>
</feature>
<name>A0ABV9K4Y3_9PORP</name>
<keyword evidence="2" id="KW-0269">Exonuclease</keyword>
<evidence type="ECO:0000259" key="1">
    <source>
        <dbReference type="SMART" id="SM00479"/>
    </source>
</evidence>
<keyword evidence="2" id="KW-0378">Hydrolase</keyword>
<comment type="caution">
    <text evidence="2">The sequence shown here is derived from an EMBL/GenBank/DDBJ whole genome shotgun (WGS) entry which is preliminary data.</text>
</comment>
<sequence length="263" mass="29989">MSIWLLLATLAFAVVFGWFAKGESPKDQYGNKIYSGFFGHKRKTIVVDVDCCKHTALHIDPSIVNDRMRCSTLIIDTETTGLPPEEGDLHYLDLRKAVVQFAFIALTEKMQPYREASYLLKQDEEIPPELVVLHKVENSRMMRSGIEPTTVYTEYLLPLLKDRPLIVAHNADFHINALALDMAHYGISPDILLECPSFCTMQAGVDIAHIQDRAGTWKLPKLRELFGTLYYGRPDIKVEFEDKAHSDVRMVNACYKKMSHLRS</sequence>
<dbReference type="InterPro" id="IPR013520">
    <property type="entry name" value="Ribonucl_H"/>
</dbReference>
<evidence type="ECO:0000313" key="2">
    <source>
        <dbReference type="EMBL" id="MFC4665062.1"/>
    </source>
</evidence>
<dbReference type="CDD" id="cd06127">
    <property type="entry name" value="DEDDh"/>
    <property type="match status" value="1"/>
</dbReference>
<protein>
    <submittedName>
        <fullName evidence="2">3'-5' exonuclease</fullName>
    </submittedName>
</protein>
<keyword evidence="2" id="KW-0540">Nuclease</keyword>
<dbReference type="Gene3D" id="3.30.420.10">
    <property type="entry name" value="Ribonuclease H-like superfamily/Ribonuclease H"/>
    <property type="match status" value="1"/>
</dbReference>
<dbReference type="InterPro" id="IPR036397">
    <property type="entry name" value="RNaseH_sf"/>
</dbReference>
<proteinExistence type="predicted"/>
<dbReference type="InterPro" id="IPR012337">
    <property type="entry name" value="RNaseH-like_sf"/>
</dbReference>
<keyword evidence="3" id="KW-1185">Reference proteome</keyword>
<dbReference type="RefSeq" id="WP_380076849.1">
    <property type="nucleotide sequence ID" value="NZ_JBHSGO010000004.1"/>
</dbReference>
<dbReference type="SUPFAM" id="SSF53098">
    <property type="entry name" value="Ribonuclease H-like"/>
    <property type="match status" value="1"/>
</dbReference>
<evidence type="ECO:0000313" key="3">
    <source>
        <dbReference type="Proteomes" id="UP001596020"/>
    </source>
</evidence>
<gene>
    <name evidence="2" type="ORF">ACFO3G_00225</name>
</gene>
<organism evidence="2 3">
    <name type="scientific">Falsiporphyromonas endometrii</name>
    <dbReference type="NCBI Taxonomy" id="1387297"/>
    <lineage>
        <taxon>Bacteria</taxon>
        <taxon>Pseudomonadati</taxon>
        <taxon>Bacteroidota</taxon>
        <taxon>Bacteroidia</taxon>
        <taxon>Bacteroidales</taxon>
        <taxon>Porphyromonadaceae</taxon>
        <taxon>Falsiporphyromonas</taxon>
    </lineage>
</organism>
<dbReference type="GO" id="GO:0004527">
    <property type="term" value="F:exonuclease activity"/>
    <property type="evidence" value="ECO:0007669"/>
    <property type="project" value="UniProtKB-KW"/>
</dbReference>
<dbReference type="Proteomes" id="UP001596020">
    <property type="component" value="Unassembled WGS sequence"/>
</dbReference>
<reference evidence="3" key="1">
    <citation type="journal article" date="2019" name="Int. J. Syst. Evol. Microbiol.">
        <title>The Global Catalogue of Microorganisms (GCM) 10K type strain sequencing project: providing services to taxonomists for standard genome sequencing and annotation.</title>
        <authorList>
            <consortium name="The Broad Institute Genomics Platform"/>
            <consortium name="The Broad Institute Genome Sequencing Center for Infectious Disease"/>
            <person name="Wu L."/>
            <person name="Ma J."/>
        </authorList>
    </citation>
    <scope>NUCLEOTIDE SEQUENCE [LARGE SCALE GENOMIC DNA]</scope>
    <source>
        <strain evidence="3">CGMCC 4.7357</strain>
    </source>
</reference>
<dbReference type="SMART" id="SM00479">
    <property type="entry name" value="EXOIII"/>
    <property type="match status" value="1"/>
</dbReference>
<accession>A0ABV9K4Y3</accession>